<name>A0A0C7P0M6_DEFTU</name>
<organism evidence="1 2">
    <name type="scientific">Defluviitoga tunisiensis</name>
    <dbReference type="NCBI Taxonomy" id="1006576"/>
    <lineage>
        <taxon>Bacteria</taxon>
        <taxon>Thermotogati</taxon>
        <taxon>Thermotogota</taxon>
        <taxon>Thermotogae</taxon>
        <taxon>Petrotogales</taxon>
        <taxon>Petrotogaceae</taxon>
        <taxon>Defluviitoga</taxon>
    </lineage>
</organism>
<keyword evidence="2" id="KW-1185">Reference proteome</keyword>
<proteinExistence type="predicted"/>
<evidence type="ECO:0000313" key="2">
    <source>
        <dbReference type="Proteomes" id="UP000032809"/>
    </source>
</evidence>
<dbReference type="OrthoDB" id="46554at2"/>
<gene>
    <name evidence="1" type="ORF">DTL3_0258</name>
</gene>
<dbReference type="STRING" id="1006576.DTL3_0258"/>
<dbReference type="KEGG" id="dtn:DTL3_0258"/>
<dbReference type="EMBL" id="LN824141">
    <property type="protein sequence ID" value="CEP77589.1"/>
    <property type="molecule type" value="Genomic_DNA"/>
</dbReference>
<protein>
    <submittedName>
        <fullName evidence="1">Uncharacterized protein</fullName>
    </submittedName>
</protein>
<accession>A0A0C7P0M6</accession>
<dbReference type="AlphaFoldDB" id="A0A0C7P0M6"/>
<sequence length="199" mass="22634">MIKDSHSDGFILDIVEPSISFPSIRLEKGQTLGIYTNEPKLLTRNFFKLICEPEKYAKKVTINGLIANGTNWIGRSYTHMVVPEIWNDSIYNILKKKPKRRHLIFIGATKNEIVSEELDNIASFVESYKKDGSIFVITDSTELLKKTVTKVINENGIDIDLNDSEIYKLSNEKASGSKISNIITSLENLNFENNYINLE</sequence>
<dbReference type="RefSeq" id="WP_045087188.1">
    <property type="nucleotide sequence ID" value="NZ_LN824141.1"/>
</dbReference>
<reference evidence="2" key="1">
    <citation type="submission" date="2014-11" db="EMBL/GenBank/DDBJ databases">
        <authorList>
            <person name="Wibberg D."/>
        </authorList>
    </citation>
    <scope>NUCLEOTIDE SEQUENCE [LARGE SCALE GENOMIC DNA]</scope>
    <source>
        <strain evidence="2">L3</strain>
    </source>
</reference>
<dbReference type="HOGENOM" id="CLU_1584943_0_0_0"/>
<dbReference type="Proteomes" id="UP000032809">
    <property type="component" value="Chromosome I"/>
</dbReference>
<evidence type="ECO:0000313" key="1">
    <source>
        <dbReference type="EMBL" id="CEP77589.1"/>
    </source>
</evidence>